<keyword evidence="6 12" id="KW-0812">Transmembrane</keyword>
<evidence type="ECO:0000256" key="7">
    <source>
        <dbReference type="ARBA" id="ARBA00022801"/>
    </source>
</evidence>
<dbReference type="PANTHER" id="PTHR30622">
    <property type="entry name" value="UNDECAPRENYL-DIPHOSPHATASE"/>
    <property type="match status" value="1"/>
</dbReference>
<organism evidence="13">
    <name type="scientific">marine sediment metagenome</name>
    <dbReference type="NCBI Taxonomy" id="412755"/>
    <lineage>
        <taxon>unclassified sequences</taxon>
        <taxon>metagenomes</taxon>
        <taxon>ecological metagenomes</taxon>
    </lineage>
</organism>
<comment type="similarity">
    <text evidence="2">Belongs to the UppP family.</text>
</comment>
<evidence type="ECO:0000256" key="3">
    <source>
        <dbReference type="ARBA" id="ARBA00012374"/>
    </source>
</evidence>
<keyword evidence="9 12" id="KW-0472">Membrane</keyword>
<dbReference type="PANTHER" id="PTHR30622:SF4">
    <property type="entry name" value="UNDECAPRENYL-DIPHOSPHATASE"/>
    <property type="match status" value="1"/>
</dbReference>
<evidence type="ECO:0000256" key="8">
    <source>
        <dbReference type="ARBA" id="ARBA00022989"/>
    </source>
</evidence>
<evidence type="ECO:0000256" key="11">
    <source>
        <dbReference type="ARBA" id="ARBA00047594"/>
    </source>
</evidence>
<comment type="subcellular location">
    <subcellularLocation>
        <location evidence="1">Cell membrane</location>
        <topology evidence="1">Multi-pass membrane protein</topology>
    </subcellularLocation>
</comment>
<dbReference type="Pfam" id="PF02673">
    <property type="entry name" value="BacA"/>
    <property type="match status" value="1"/>
</dbReference>
<reference evidence="13" key="1">
    <citation type="journal article" date="2015" name="Nature">
        <title>Complex archaea that bridge the gap between prokaryotes and eukaryotes.</title>
        <authorList>
            <person name="Spang A."/>
            <person name="Saw J.H."/>
            <person name="Jorgensen S.L."/>
            <person name="Zaremba-Niedzwiedzka K."/>
            <person name="Martijn J."/>
            <person name="Lind A.E."/>
            <person name="van Eijk R."/>
            <person name="Schleper C."/>
            <person name="Guy L."/>
            <person name="Ettema T.J."/>
        </authorList>
    </citation>
    <scope>NUCLEOTIDE SEQUENCE</scope>
</reference>
<evidence type="ECO:0000256" key="6">
    <source>
        <dbReference type="ARBA" id="ARBA00022692"/>
    </source>
</evidence>
<dbReference type="GO" id="GO:0050380">
    <property type="term" value="F:undecaprenyl-diphosphatase activity"/>
    <property type="evidence" value="ECO:0007669"/>
    <property type="project" value="UniProtKB-EC"/>
</dbReference>
<feature type="transmembrane region" description="Helical" evidence="12">
    <location>
        <begin position="45"/>
        <end position="65"/>
    </location>
</feature>
<accession>A0A0F9FFD7</accession>
<keyword evidence="5" id="KW-1003">Cell membrane</keyword>
<evidence type="ECO:0000256" key="2">
    <source>
        <dbReference type="ARBA" id="ARBA00010621"/>
    </source>
</evidence>
<sequence>MIWLEILALAVVQGIGEFLPISSSGHVVVGLALFEQYGHPIAEKLTVNVVLHMGTLAAILVFYWRRIGLLLGHDRRVIGLLAVGTIPAALVGIVVKKTEMGSLVEGALESALVAGLMFPITGVMLLWAARHKPGESTCRELSYGQALVIGAF</sequence>
<comment type="caution">
    <text evidence="13">The sequence shown here is derived from an EMBL/GenBank/DDBJ whole genome shotgun (WGS) entry which is preliminary data.</text>
</comment>
<dbReference type="EC" id="3.6.1.27" evidence="3"/>
<evidence type="ECO:0000256" key="5">
    <source>
        <dbReference type="ARBA" id="ARBA00022475"/>
    </source>
</evidence>
<dbReference type="AlphaFoldDB" id="A0A0F9FFD7"/>
<feature type="non-terminal residue" evidence="13">
    <location>
        <position position="152"/>
    </location>
</feature>
<keyword evidence="8 12" id="KW-1133">Transmembrane helix</keyword>
<protein>
    <recommendedName>
        <fullName evidence="4">Undecaprenyl-diphosphatase</fullName>
        <ecNumber evidence="3">3.6.1.27</ecNumber>
    </recommendedName>
    <alternativeName>
        <fullName evidence="10">Undecaprenyl pyrophosphate phosphatase</fullName>
    </alternativeName>
</protein>
<dbReference type="GO" id="GO:0005886">
    <property type="term" value="C:plasma membrane"/>
    <property type="evidence" value="ECO:0007669"/>
    <property type="project" value="UniProtKB-SubCell"/>
</dbReference>
<evidence type="ECO:0000256" key="12">
    <source>
        <dbReference type="SAM" id="Phobius"/>
    </source>
</evidence>
<feature type="transmembrane region" description="Helical" evidence="12">
    <location>
        <begin position="107"/>
        <end position="129"/>
    </location>
</feature>
<evidence type="ECO:0000313" key="13">
    <source>
        <dbReference type="EMBL" id="KKL85104.1"/>
    </source>
</evidence>
<gene>
    <name evidence="13" type="ORF">LCGC14_1958050</name>
</gene>
<dbReference type="EMBL" id="LAZR01021500">
    <property type="protein sequence ID" value="KKL85104.1"/>
    <property type="molecule type" value="Genomic_DNA"/>
</dbReference>
<comment type="catalytic activity">
    <reaction evidence="11">
        <text>di-trans,octa-cis-undecaprenyl diphosphate + H2O = di-trans,octa-cis-undecaprenyl phosphate + phosphate + H(+)</text>
        <dbReference type="Rhea" id="RHEA:28094"/>
        <dbReference type="ChEBI" id="CHEBI:15377"/>
        <dbReference type="ChEBI" id="CHEBI:15378"/>
        <dbReference type="ChEBI" id="CHEBI:43474"/>
        <dbReference type="ChEBI" id="CHEBI:58405"/>
        <dbReference type="ChEBI" id="CHEBI:60392"/>
        <dbReference type="EC" id="3.6.1.27"/>
    </reaction>
</comment>
<evidence type="ECO:0000256" key="10">
    <source>
        <dbReference type="ARBA" id="ARBA00032707"/>
    </source>
</evidence>
<dbReference type="InterPro" id="IPR003824">
    <property type="entry name" value="UppP"/>
</dbReference>
<feature type="transmembrane region" description="Helical" evidence="12">
    <location>
        <begin position="77"/>
        <end position="95"/>
    </location>
</feature>
<evidence type="ECO:0000256" key="1">
    <source>
        <dbReference type="ARBA" id="ARBA00004651"/>
    </source>
</evidence>
<evidence type="ECO:0000256" key="9">
    <source>
        <dbReference type="ARBA" id="ARBA00023136"/>
    </source>
</evidence>
<evidence type="ECO:0000256" key="4">
    <source>
        <dbReference type="ARBA" id="ARBA00021581"/>
    </source>
</evidence>
<name>A0A0F9FFD7_9ZZZZ</name>
<proteinExistence type="inferred from homology"/>
<keyword evidence="7" id="KW-0378">Hydrolase</keyword>